<keyword evidence="1" id="KW-1133">Transmembrane helix</keyword>
<reference evidence="3 4" key="1">
    <citation type="submission" date="2022-09" db="EMBL/GenBank/DDBJ databases">
        <title>Enrichment on poylsaccharides allowed isolation of novel metabolic and taxonomic groups of Haloarchaea.</title>
        <authorList>
            <person name="Sorokin D.Y."/>
            <person name="Elcheninov A.G."/>
            <person name="Khizhniak T.V."/>
            <person name="Kolganova T.V."/>
            <person name="Kublanov I.V."/>
        </authorList>
    </citation>
    <scope>NUCLEOTIDE SEQUENCE [LARGE SCALE GENOMIC DNA]</scope>
    <source>
        <strain evidence="3 4">AArc-curdl1</strain>
    </source>
</reference>
<proteinExistence type="predicted"/>
<evidence type="ECO:0000313" key="4">
    <source>
        <dbReference type="Proteomes" id="UP001321047"/>
    </source>
</evidence>
<evidence type="ECO:0000256" key="1">
    <source>
        <dbReference type="SAM" id="Phobius"/>
    </source>
</evidence>
<keyword evidence="1" id="KW-0812">Transmembrane</keyword>
<dbReference type="Pfam" id="PF11127">
    <property type="entry name" value="YgaP-like_TM"/>
    <property type="match status" value="1"/>
</dbReference>
<feature type="transmembrane region" description="Helical" evidence="1">
    <location>
        <begin position="39"/>
        <end position="57"/>
    </location>
</feature>
<evidence type="ECO:0000313" key="3">
    <source>
        <dbReference type="EMBL" id="MCU4752580.1"/>
    </source>
</evidence>
<evidence type="ECO:0000259" key="2">
    <source>
        <dbReference type="Pfam" id="PF11127"/>
    </source>
</evidence>
<dbReference type="RefSeq" id="WP_342808913.1">
    <property type="nucleotide sequence ID" value="NZ_JAOPJZ010000008.1"/>
</dbReference>
<dbReference type="Proteomes" id="UP001321047">
    <property type="component" value="Unassembled WGS sequence"/>
</dbReference>
<feature type="transmembrane region" description="Helical" evidence="1">
    <location>
        <begin position="12"/>
        <end position="33"/>
    </location>
</feature>
<dbReference type="EMBL" id="JAOPJZ010000008">
    <property type="protein sequence ID" value="MCU4752580.1"/>
    <property type="molecule type" value="Genomic_DNA"/>
</dbReference>
<accession>A0AAP2Z9P8</accession>
<keyword evidence="1" id="KW-0472">Membrane</keyword>
<keyword evidence="4" id="KW-1185">Reference proteome</keyword>
<protein>
    <submittedName>
        <fullName evidence="3">DUF2892 domain-containing protein</fullName>
    </submittedName>
</protein>
<organism evidence="3 4">
    <name type="scientific">Natronosalvus hydrolyticus</name>
    <dbReference type="NCBI Taxonomy" id="2979988"/>
    <lineage>
        <taxon>Archaea</taxon>
        <taxon>Methanobacteriati</taxon>
        <taxon>Methanobacteriota</taxon>
        <taxon>Stenosarchaea group</taxon>
        <taxon>Halobacteria</taxon>
        <taxon>Halobacteriales</taxon>
        <taxon>Natrialbaceae</taxon>
        <taxon>Natronosalvus</taxon>
    </lineage>
</organism>
<dbReference type="AlphaFoldDB" id="A0AAP2Z9P8"/>
<feature type="domain" description="Inner membrane protein YgaP-like transmembrane" evidence="2">
    <location>
        <begin position="1"/>
        <end position="73"/>
    </location>
</feature>
<sequence>MEPNVGGFDRTVRITLGVLALSLALAIGSSAAFSADTRLLSVVVSVFLGGFLLTSALTRRCLGNRLLGINTCER</sequence>
<name>A0AAP2Z9P8_9EURY</name>
<comment type="caution">
    <text evidence="3">The sequence shown here is derived from an EMBL/GenBank/DDBJ whole genome shotgun (WGS) entry which is preliminary data.</text>
</comment>
<dbReference type="InterPro" id="IPR021309">
    <property type="entry name" value="YgaP-like_TM"/>
</dbReference>
<gene>
    <name evidence="3" type="ORF">OB919_11355</name>
</gene>